<dbReference type="Pfam" id="PF14350">
    <property type="entry name" value="Beta_protein"/>
    <property type="match status" value="1"/>
</dbReference>
<accession>A0A5B8M2A8</accession>
<name>A0A5B8M2A8_9MICO</name>
<proteinExistence type="predicted"/>
<evidence type="ECO:0008006" key="3">
    <source>
        <dbReference type="Google" id="ProtNLM"/>
    </source>
</evidence>
<evidence type="ECO:0000313" key="2">
    <source>
        <dbReference type="Proteomes" id="UP000320216"/>
    </source>
</evidence>
<dbReference type="InterPro" id="IPR025683">
    <property type="entry name" value="Protein_beta"/>
</dbReference>
<dbReference type="Proteomes" id="UP000320216">
    <property type="component" value="Chromosome"/>
</dbReference>
<gene>
    <name evidence="1" type="ORF">FPZ11_03800</name>
</gene>
<organism evidence="1 2">
    <name type="scientific">Humibacter ginsenosidimutans</name>
    <dbReference type="NCBI Taxonomy" id="2599293"/>
    <lineage>
        <taxon>Bacteria</taxon>
        <taxon>Bacillati</taxon>
        <taxon>Actinomycetota</taxon>
        <taxon>Actinomycetes</taxon>
        <taxon>Micrococcales</taxon>
        <taxon>Microbacteriaceae</taxon>
        <taxon>Humibacter</taxon>
    </lineage>
</organism>
<keyword evidence="2" id="KW-1185">Reference proteome</keyword>
<dbReference type="KEGG" id="huw:FPZ11_03800"/>
<protein>
    <recommendedName>
        <fullName evidence="3">T4 beta protein</fullName>
    </recommendedName>
</protein>
<sequence>MVSPNSALGANAYVPILKAKMAEYGAIETCTSDLVVPLLEVLSPEAAASPITRSWGRSDDVVWIHSLNFEDVDESDFASSIESLFAALRSVTKPVPVITVTEGPDTLAAISRITSVDRRGVVLRIEAEDLLDQASDTAADIASTLEQLSLDTKDVDVVIDAGLVDGAATVLAAVADQCLRSLPDLDDWRTVVVAFSAFPAAIADLVPTSSVRAIPRTDAAAFTATRRIASRPIVFGDYTIGVPTYASVPFAPIPNIRYASDQTWIIHRAQERRNPSEQYRALATELIAAPYYSGASFSPGDQQIADVASGASGPGNAMTHLRAGISRHVHVVLERLATLGEP</sequence>
<evidence type="ECO:0000313" key="1">
    <source>
        <dbReference type="EMBL" id="QDZ14019.1"/>
    </source>
</evidence>
<dbReference type="RefSeq" id="WP_146318507.1">
    <property type="nucleotide sequence ID" value="NZ_CP042305.1"/>
</dbReference>
<dbReference type="AlphaFoldDB" id="A0A5B8M2A8"/>
<dbReference type="EMBL" id="CP042305">
    <property type="protein sequence ID" value="QDZ14019.1"/>
    <property type="molecule type" value="Genomic_DNA"/>
</dbReference>
<dbReference type="OrthoDB" id="4764243at2"/>
<reference evidence="1 2" key="1">
    <citation type="submission" date="2019-07" db="EMBL/GenBank/DDBJ databases">
        <title>Full genome sequence of Humibacter sp. WJ7-1.</title>
        <authorList>
            <person name="Im W.-T."/>
        </authorList>
    </citation>
    <scope>NUCLEOTIDE SEQUENCE [LARGE SCALE GENOMIC DNA]</scope>
    <source>
        <strain evidence="1 2">WJ7-1</strain>
    </source>
</reference>